<gene>
    <name evidence="2" type="ORF">FOMPIDRAFT_95980</name>
</gene>
<accession>S8DQU0</accession>
<feature type="region of interest" description="Disordered" evidence="1">
    <location>
        <begin position="81"/>
        <end position="113"/>
    </location>
</feature>
<evidence type="ECO:0000256" key="1">
    <source>
        <dbReference type="SAM" id="MobiDB-lite"/>
    </source>
</evidence>
<dbReference type="Proteomes" id="UP000015241">
    <property type="component" value="Unassembled WGS sequence"/>
</dbReference>
<protein>
    <submittedName>
        <fullName evidence="2">Uncharacterized protein</fullName>
    </submittedName>
</protein>
<keyword evidence="3" id="KW-1185">Reference proteome</keyword>
<evidence type="ECO:0000313" key="2">
    <source>
        <dbReference type="EMBL" id="EPS93598.1"/>
    </source>
</evidence>
<dbReference type="EMBL" id="KE504266">
    <property type="protein sequence ID" value="EPS93598.1"/>
    <property type="molecule type" value="Genomic_DNA"/>
</dbReference>
<name>S8DQU0_FOMSC</name>
<feature type="compositionally biased region" description="Polar residues" evidence="1">
    <location>
        <begin position="90"/>
        <end position="113"/>
    </location>
</feature>
<organism evidence="2 3">
    <name type="scientific">Fomitopsis schrenkii</name>
    <name type="common">Brown rot fungus</name>
    <dbReference type="NCBI Taxonomy" id="2126942"/>
    <lineage>
        <taxon>Eukaryota</taxon>
        <taxon>Fungi</taxon>
        <taxon>Dikarya</taxon>
        <taxon>Basidiomycota</taxon>
        <taxon>Agaricomycotina</taxon>
        <taxon>Agaricomycetes</taxon>
        <taxon>Polyporales</taxon>
        <taxon>Fomitopsis</taxon>
    </lineage>
</organism>
<sequence length="113" mass="12538">MLDWRSVLSQAYPRGWSHAKAPRRRPLEAVGYVRSNSWAMFSYHASSTHSLRILLQTVQRFPVPAQGVPLTRVSLSLTRTSSPCGALPTSHFSRSTSVRTSTQLLQTPPMSSA</sequence>
<dbReference type="AlphaFoldDB" id="S8DQU0"/>
<dbReference type="HOGENOM" id="CLU_2139362_0_0_1"/>
<evidence type="ECO:0000313" key="3">
    <source>
        <dbReference type="Proteomes" id="UP000015241"/>
    </source>
</evidence>
<proteinExistence type="predicted"/>
<feature type="non-terminal residue" evidence="2">
    <location>
        <position position="113"/>
    </location>
</feature>
<reference evidence="2 3" key="1">
    <citation type="journal article" date="2012" name="Science">
        <title>The Paleozoic origin of enzymatic lignin decomposition reconstructed from 31 fungal genomes.</title>
        <authorList>
            <person name="Floudas D."/>
            <person name="Binder M."/>
            <person name="Riley R."/>
            <person name="Barry K."/>
            <person name="Blanchette R.A."/>
            <person name="Henrissat B."/>
            <person name="Martinez A.T."/>
            <person name="Otillar R."/>
            <person name="Spatafora J.W."/>
            <person name="Yadav J.S."/>
            <person name="Aerts A."/>
            <person name="Benoit I."/>
            <person name="Boyd A."/>
            <person name="Carlson A."/>
            <person name="Copeland A."/>
            <person name="Coutinho P.M."/>
            <person name="de Vries R.P."/>
            <person name="Ferreira P."/>
            <person name="Findley K."/>
            <person name="Foster B."/>
            <person name="Gaskell J."/>
            <person name="Glotzer D."/>
            <person name="Gorecki P."/>
            <person name="Heitman J."/>
            <person name="Hesse C."/>
            <person name="Hori C."/>
            <person name="Igarashi K."/>
            <person name="Jurgens J.A."/>
            <person name="Kallen N."/>
            <person name="Kersten P."/>
            <person name="Kohler A."/>
            <person name="Kuees U."/>
            <person name="Kumar T.K.A."/>
            <person name="Kuo A."/>
            <person name="LaButti K."/>
            <person name="Larrondo L.F."/>
            <person name="Lindquist E."/>
            <person name="Ling A."/>
            <person name="Lombard V."/>
            <person name="Lucas S."/>
            <person name="Lundell T."/>
            <person name="Martin R."/>
            <person name="McLaughlin D.J."/>
            <person name="Morgenstern I."/>
            <person name="Morin E."/>
            <person name="Murat C."/>
            <person name="Nagy L.G."/>
            <person name="Nolan M."/>
            <person name="Ohm R.A."/>
            <person name="Patyshakuliyeva A."/>
            <person name="Rokas A."/>
            <person name="Ruiz-Duenas F.J."/>
            <person name="Sabat G."/>
            <person name="Salamov A."/>
            <person name="Samejima M."/>
            <person name="Schmutz J."/>
            <person name="Slot J.C."/>
            <person name="St John F."/>
            <person name="Stenlid J."/>
            <person name="Sun H."/>
            <person name="Sun S."/>
            <person name="Syed K."/>
            <person name="Tsang A."/>
            <person name="Wiebenga A."/>
            <person name="Young D."/>
            <person name="Pisabarro A."/>
            <person name="Eastwood D.C."/>
            <person name="Martin F."/>
            <person name="Cullen D."/>
            <person name="Grigoriev I.V."/>
            <person name="Hibbett D.S."/>
        </authorList>
    </citation>
    <scope>NUCLEOTIDE SEQUENCE</scope>
    <source>
        <strain evidence="3">FP-58527</strain>
    </source>
</reference>
<dbReference type="InParanoid" id="S8DQU0"/>